<dbReference type="EMBL" id="CP002304">
    <property type="protein sequence ID" value="ADQ15764.1"/>
    <property type="molecule type" value="Genomic_DNA"/>
</dbReference>
<proteinExistence type="predicted"/>
<dbReference type="InterPro" id="IPR009057">
    <property type="entry name" value="Homeodomain-like_sf"/>
</dbReference>
<dbReference type="KEGG" id="has:Halsa_2360"/>
<organism evidence="1 2">
    <name type="scientific">Halanaerobium hydrogeniformans</name>
    <name type="common">Halanaerobium sp. (strain sapolanicus)</name>
    <dbReference type="NCBI Taxonomy" id="656519"/>
    <lineage>
        <taxon>Bacteria</taxon>
        <taxon>Bacillati</taxon>
        <taxon>Bacillota</taxon>
        <taxon>Clostridia</taxon>
        <taxon>Halanaerobiales</taxon>
        <taxon>Halanaerobiaceae</taxon>
        <taxon>Halanaerobium</taxon>
    </lineage>
</organism>
<dbReference type="AlphaFoldDB" id="E4RL83"/>
<reference evidence="1 2" key="1">
    <citation type="submission" date="2010-11" db="EMBL/GenBank/DDBJ databases">
        <title>Complete sequence of Halanaerobium sp. sapolanicus.</title>
        <authorList>
            <consortium name="US DOE Joint Genome Institute"/>
            <person name="Lucas S."/>
            <person name="Copeland A."/>
            <person name="Lapidus A."/>
            <person name="Cheng J.-F."/>
            <person name="Bruce D."/>
            <person name="Goodwin L."/>
            <person name="Pitluck S."/>
            <person name="Davenport K."/>
            <person name="Detter J.C."/>
            <person name="Han C."/>
            <person name="Tapia R."/>
            <person name="Land M."/>
            <person name="Hauser L."/>
            <person name="Jeffries C."/>
            <person name="Kyrpides N."/>
            <person name="Ivanova N."/>
            <person name="Mikhailova N."/>
            <person name="Begemann M.B."/>
            <person name="Mormile M.R."/>
            <person name="Wall J.D."/>
            <person name="Elias D.A."/>
            <person name="Woyke T."/>
        </authorList>
    </citation>
    <scope>NUCLEOTIDE SEQUENCE [LARGE SCALE GENOMIC DNA]</scope>
    <source>
        <strain evidence="2">sapolanicus</strain>
    </source>
</reference>
<reference evidence="1 2" key="2">
    <citation type="journal article" date="2011" name="J. Bacteriol.">
        <title>Complete Genome Sequence of the Haloalkaliphilic, Hydrogen Producing Halanaerobium hydrogenoformans.</title>
        <authorList>
            <person name="Brown S.D."/>
            <person name="Begemann M.B."/>
            <person name="Mormile M.R."/>
            <person name="Wall J.D."/>
            <person name="Han C.S."/>
            <person name="Goodwin L.A."/>
            <person name="Pitluck S."/>
            <person name="Land M.L."/>
            <person name="Hauser L.J."/>
            <person name="Elias D.A."/>
        </authorList>
    </citation>
    <scope>NUCLEOTIDE SEQUENCE [LARGE SCALE GENOMIC DNA]</scope>
    <source>
        <strain evidence="2">sapolanicus</strain>
    </source>
</reference>
<protein>
    <submittedName>
        <fullName evidence="1">Transcriptional regulator, TetR family</fullName>
    </submittedName>
</protein>
<gene>
    <name evidence="1" type="ordered locus">Halsa_2360</name>
</gene>
<accession>E4RL83</accession>
<sequence>MPKQTFFDRPSKKRERILQAEMEEFAAYPYLKSSTNRIIENGDISKGSFYKKSY</sequence>
<evidence type="ECO:0000313" key="2">
    <source>
        <dbReference type="Proteomes" id="UP000007434"/>
    </source>
</evidence>
<evidence type="ECO:0000313" key="1">
    <source>
        <dbReference type="EMBL" id="ADQ15764.1"/>
    </source>
</evidence>
<dbReference type="STRING" id="656519.Halsa_2360"/>
<dbReference type="SUPFAM" id="SSF46689">
    <property type="entry name" value="Homeodomain-like"/>
    <property type="match status" value="1"/>
</dbReference>
<name>E4RL83_HALHG</name>
<keyword evidence="2" id="KW-1185">Reference proteome</keyword>
<dbReference type="RefSeq" id="WP_013406823.1">
    <property type="nucleotide sequence ID" value="NC_014654.1"/>
</dbReference>
<dbReference type="Proteomes" id="UP000007434">
    <property type="component" value="Chromosome"/>
</dbReference>
<dbReference type="Gene3D" id="1.10.357.10">
    <property type="entry name" value="Tetracycline Repressor, domain 2"/>
    <property type="match status" value="1"/>
</dbReference>
<dbReference type="eggNOG" id="COG1309">
    <property type="taxonomic scope" value="Bacteria"/>
</dbReference>
<dbReference type="HOGENOM" id="CLU_3044014_0_0_9"/>